<comment type="caution">
    <text evidence="4">The sequence shown here is derived from an EMBL/GenBank/DDBJ whole genome shotgun (WGS) entry which is preliminary data.</text>
</comment>
<dbReference type="Pfam" id="PF05971">
    <property type="entry name" value="Methyltransf_10"/>
    <property type="match status" value="1"/>
</dbReference>
<keyword evidence="5" id="KW-1185">Reference proteome</keyword>
<dbReference type="Proteomes" id="UP000750711">
    <property type="component" value="Unassembled WGS sequence"/>
</dbReference>
<evidence type="ECO:0000256" key="1">
    <source>
        <dbReference type="ARBA" id="ARBA00022603"/>
    </source>
</evidence>
<dbReference type="PANTHER" id="PTHR13393:SF0">
    <property type="entry name" value="RNA N6-ADENOSINE-METHYLTRANSFERASE METTL16"/>
    <property type="match status" value="1"/>
</dbReference>
<dbReference type="EMBL" id="JAGHQM010000519">
    <property type="protein sequence ID" value="KAH0559801.1"/>
    <property type="molecule type" value="Genomic_DNA"/>
</dbReference>
<dbReference type="GO" id="GO:0070475">
    <property type="term" value="P:rRNA base methylation"/>
    <property type="evidence" value="ECO:0007669"/>
    <property type="project" value="TreeGrafter"/>
</dbReference>
<gene>
    <name evidence="4" type="ORF">GP486_003689</name>
</gene>
<dbReference type="InterPro" id="IPR029063">
    <property type="entry name" value="SAM-dependent_MTases_sf"/>
</dbReference>
<dbReference type="GO" id="GO:0005634">
    <property type="term" value="C:nucleus"/>
    <property type="evidence" value="ECO:0007669"/>
    <property type="project" value="TreeGrafter"/>
</dbReference>
<organism evidence="4 5">
    <name type="scientific">Trichoglossum hirsutum</name>
    <dbReference type="NCBI Taxonomy" id="265104"/>
    <lineage>
        <taxon>Eukaryota</taxon>
        <taxon>Fungi</taxon>
        <taxon>Dikarya</taxon>
        <taxon>Ascomycota</taxon>
        <taxon>Pezizomycotina</taxon>
        <taxon>Geoglossomycetes</taxon>
        <taxon>Geoglossales</taxon>
        <taxon>Geoglossaceae</taxon>
        <taxon>Trichoglossum</taxon>
    </lineage>
</organism>
<accession>A0A9P8RQU2</accession>
<dbReference type="GO" id="GO:0008168">
    <property type="term" value="F:methyltransferase activity"/>
    <property type="evidence" value="ECO:0007669"/>
    <property type="project" value="UniProtKB-KW"/>
</dbReference>
<feature type="region of interest" description="Disordered" evidence="3">
    <location>
        <begin position="149"/>
        <end position="173"/>
    </location>
</feature>
<dbReference type="PANTHER" id="PTHR13393">
    <property type="entry name" value="SAM-DEPENDENT METHYLTRANSFERASE"/>
    <property type="match status" value="1"/>
</dbReference>
<dbReference type="AlphaFoldDB" id="A0A9P8RQU2"/>
<keyword evidence="2" id="KW-0808">Transferase</keyword>
<sequence>MVTPGGEVAFVKRMIKESLALRERVGWYTTMLGKLSSVSTIVEVLREIGLQNWAVTEFVQGTKTRRWAVGWSWGDMHPRMDVARRITGLPKHLLPFPSEFAFHVSSAPPDEVRGRLDTALKDLPLNWQWQHAQATTGVGFAKQNVWSRASRRKQHGSSDAGTRGDERAQDVGDEEEVAIGFKVQIEGAKETDGSEVRVRWMKGKDTVLFESFCGMLKRKVTTMMMQNDS</sequence>
<keyword evidence="1" id="KW-0489">Methyltransferase</keyword>
<reference evidence="4" key="1">
    <citation type="submission" date="2021-03" db="EMBL/GenBank/DDBJ databases">
        <title>Comparative genomics and phylogenomic investigation of the class Geoglossomycetes provide insights into ecological specialization and systematics.</title>
        <authorList>
            <person name="Melie T."/>
            <person name="Pirro S."/>
            <person name="Miller A.N."/>
            <person name="Quandt A."/>
        </authorList>
    </citation>
    <scope>NUCLEOTIDE SEQUENCE</scope>
    <source>
        <strain evidence="4">CAQ_001_2017</strain>
    </source>
</reference>
<evidence type="ECO:0000313" key="4">
    <source>
        <dbReference type="EMBL" id="KAH0559801.1"/>
    </source>
</evidence>
<protein>
    <submittedName>
        <fullName evidence="4">Uncharacterized protein</fullName>
    </submittedName>
</protein>
<name>A0A9P8RQU2_9PEZI</name>
<evidence type="ECO:0000313" key="5">
    <source>
        <dbReference type="Proteomes" id="UP000750711"/>
    </source>
</evidence>
<dbReference type="Gene3D" id="3.40.50.150">
    <property type="entry name" value="Vaccinia Virus protein VP39"/>
    <property type="match status" value="1"/>
</dbReference>
<dbReference type="InterPro" id="IPR010286">
    <property type="entry name" value="METTL16/RlmF"/>
</dbReference>
<evidence type="ECO:0000256" key="3">
    <source>
        <dbReference type="SAM" id="MobiDB-lite"/>
    </source>
</evidence>
<proteinExistence type="predicted"/>
<evidence type="ECO:0000256" key="2">
    <source>
        <dbReference type="ARBA" id="ARBA00022679"/>
    </source>
</evidence>